<name>A0A0H5PF14_NOCFR</name>
<organism evidence="1 2">
    <name type="scientific">Nocardia farcinica</name>
    <dbReference type="NCBI Taxonomy" id="37329"/>
    <lineage>
        <taxon>Bacteria</taxon>
        <taxon>Bacillati</taxon>
        <taxon>Actinomycetota</taxon>
        <taxon>Actinomycetes</taxon>
        <taxon>Mycobacteriales</taxon>
        <taxon>Nocardiaceae</taxon>
        <taxon>Nocardia</taxon>
    </lineage>
</organism>
<reference evidence="2" key="1">
    <citation type="submission" date="2015-03" db="EMBL/GenBank/DDBJ databases">
        <authorList>
            <consortium name="Pathogen Informatics"/>
        </authorList>
    </citation>
    <scope>NUCLEOTIDE SEQUENCE [LARGE SCALE GENOMIC DNA]</scope>
    <source>
        <strain evidence="2">NCTC11134</strain>
        <plasmid evidence="2">2</plasmid>
    </source>
</reference>
<accession>A0A0H5PF14</accession>
<keyword evidence="1" id="KW-0614">Plasmid</keyword>
<dbReference type="GeneID" id="61136174"/>
<dbReference type="RefSeq" id="WP_011212143.1">
    <property type="nucleotide sequence ID" value="NZ_CAACYE020000001.1"/>
</dbReference>
<dbReference type="Proteomes" id="UP000057820">
    <property type="component" value="Plasmid 2"/>
</dbReference>
<sequence length="102" mass="11888">MRRNPLRTTETRTGKVAVWQIVDRNVRVVRLRVAADATPAYLYPRTPLPAVQPGTVVFDNARLPDLAQVREWFPRHEDLWNAVRDDYWSALLEQVEVRRAHG</sequence>
<evidence type="ECO:0000313" key="1">
    <source>
        <dbReference type="EMBL" id="CRY81126.1"/>
    </source>
</evidence>
<dbReference type="KEGG" id="nfr:ERS450000_04251"/>
<dbReference type="AlphaFoldDB" id="A0A0H5PF14"/>
<evidence type="ECO:0000313" key="2">
    <source>
        <dbReference type="Proteomes" id="UP000057820"/>
    </source>
</evidence>
<proteinExistence type="predicted"/>
<dbReference type="EMBL" id="LN868939">
    <property type="protein sequence ID" value="CRY81126.1"/>
    <property type="molecule type" value="Genomic_DNA"/>
</dbReference>
<protein>
    <submittedName>
        <fullName evidence="1">Uncharacterized protein</fullName>
    </submittedName>
</protein>
<geneLocation type="plasmid" evidence="1">
    <name>2</name>
</geneLocation>
<gene>
    <name evidence="1" type="ORF">ERS450000_04251</name>
</gene>